<evidence type="ECO:0000313" key="3">
    <source>
        <dbReference type="EMBL" id="KHE42694.1"/>
    </source>
</evidence>
<dbReference type="RefSeq" id="WP_035471568.1">
    <property type="nucleotide sequence ID" value="NZ_JRGF01000002.1"/>
</dbReference>
<feature type="transmembrane region" description="Helical" evidence="1">
    <location>
        <begin position="225"/>
        <end position="247"/>
    </location>
</feature>
<dbReference type="Pfam" id="PF00535">
    <property type="entry name" value="Glycos_transf_2"/>
    <property type="match status" value="1"/>
</dbReference>
<comment type="caution">
    <text evidence="3">The sequence shown here is derived from an EMBL/GenBank/DDBJ whole genome shotgun (WGS) entry which is preliminary data.</text>
</comment>
<dbReference type="Gene3D" id="3.90.550.10">
    <property type="entry name" value="Spore Coat Polysaccharide Biosynthesis Protein SpsA, Chain A"/>
    <property type="match status" value="1"/>
</dbReference>
<dbReference type="PANTHER" id="PTHR22916">
    <property type="entry name" value="GLYCOSYLTRANSFERASE"/>
    <property type="match status" value="1"/>
</dbReference>
<dbReference type="SUPFAM" id="SSF53448">
    <property type="entry name" value="Nucleotide-diphospho-sugar transferases"/>
    <property type="match status" value="1"/>
</dbReference>
<reference evidence="3 4" key="1">
    <citation type="submission" date="2014-09" db="EMBL/GenBank/DDBJ databases">
        <title>Alistipes sp. 627, sp. nov., a novel member of the family Rikenellaceae isolated from human faeces.</title>
        <authorList>
            <person name="Shkoporov A.N."/>
            <person name="Chaplin A.V."/>
            <person name="Motuzova O.V."/>
            <person name="Kafarskaia L.I."/>
            <person name="Khokhlova E.V."/>
            <person name="Efimov B.A."/>
        </authorList>
    </citation>
    <scope>NUCLEOTIDE SEQUENCE [LARGE SCALE GENOMIC DNA]</scope>
    <source>
        <strain evidence="3 4">627</strain>
    </source>
</reference>
<evidence type="ECO:0000313" key="4">
    <source>
        <dbReference type="Proteomes" id="UP000030889"/>
    </source>
</evidence>
<dbReference type="Proteomes" id="UP000030889">
    <property type="component" value="Unassembled WGS sequence"/>
</dbReference>
<keyword evidence="4" id="KW-1185">Reference proteome</keyword>
<dbReference type="EMBL" id="JRGF01000002">
    <property type="protein sequence ID" value="KHE42694.1"/>
    <property type="molecule type" value="Genomic_DNA"/>
</dbReference>
<evidence type="ECO:0000256" key="1">
    <source>
        <dbReference type="SAM" id="Phobius"/>
    </source>
</evidence>
<keyword evidence="1" id="KW-0472">Membrane</keyword>
<feature type="domain" description="Glycosyltransferase 2-like" evidence="2">
    <location>
        <begin position="6"/>
        <end position="149"/>
    </location>
</feature>
<organism evidence="3 4">
    <name type="scientific">Alistipes inops</name>
    <dbReference type="NCBI Taxonomy" id="1501391"/>
    <lineage>
        <taxon>Bacteria</taxon>
        <taxon>Pseudomonadati</taxon>
        <taxon>Bacteroidota</taxon>
        <taxon>Bacteroidia</taxon>
        <taxon>Bacteroidales</taxon>
        <taxon>Rikenellaceae</taxon>
        <taxon>Alistipes</taxon>
    </lineage>
</organism>
<name>A0ABR4YKA5_9BACT</name>
<dbReference type="PANTHER" id="PTHR22916:SF3">
    <property type="entry name" value="UDP-GLCNAC:BETAGAL BETA-1,3-N-ACETYLGLUCOSAMINYLTRANSFERASE-LIKE PROTEIN 1"/>
    <property type="match status" value="1"/>
</dbReference>
<accession>A0ABR4YKA5</accession>
<proteinExistence type="predicted"/>
<evidence type="ECO:0000259" key="2">
    <source>
        <dbReference type="Pfam" id="PF00535"/>
    </source>
</evidence>
<keyword evidence="1" id="KW-1133">Transmembrane helix</keyword>
<protein>
    <recommendedName>
        <fullName evidence="2">Glycosyltransferase 2-like domain-containing protein</fullName>
    </recommendedName>
</protein>
<sequence length="266" mass="30737">MSDLVSIITPAYNAANYIADMIESVLAQTYTEWELLITDDCSTDNTVDIVRSYAAQDTRIKLFRLEANSGAGVARNNSIREARGRYIAFCDSDDLWKPCKLERQIAFMSEKGYKFVYTKSDVIDTAGNVIAINERVPRVSYRSTMIVNYIGTTTVMYDTEGIGKFYMQNVRKRQDWLLWIDILRVTRYAYCLPERLSSWRSGNEGSLSSDKSSLFRYHLMIYRDYLGFPAPVAFLMCYGVSLPCFMVKKIRHRLINYLYSHGGRYQ</sequence>
<dbReference type="InterPro" id="IPR001173">
    <property type="entry name" value="Glyco_trans_2-like"/>
</dbReference>
<gene>
    <name evidence="3" type="ORF">LG35_01340</name>
</gene>
<keyword evidence="1" id="KW-0812">Transmembrane</keyword>
<dbReference type="InterPro" id="IPR029044">
    <property type="entry name" value="Nucleotide-diphossugar_trans"/>
</dbReference>